<evidence type="ECO:0000313" key="3">
    <source>
        <dbReference type="Proteomes" id="UP000005408"/>
    </source>
</evidence>
<dbReference type="AlphaFoldDB" id="A0A8W8N7Q1"/>
<accession>A0A8W8N7Q1</accession>
<keyword evidence="3" id="KW-1185">Reference proteome</keyword>
<keyword evidence="1" id="KW-0732">Signal</keyword>
<sequence>MTKLIYIALTFACVLTSGICKFLPDLQYDSEFFNKLPLETDLQREESFSMPLNNLNQFLTDLQRKSRDGIPSGLLSEMDAQRRKMKLAAWNSFNESQSSQGKRKRWIV</sequence>
<reference evidence="2" key="1">
    <citation type="submission" date="2022-08" db="UniProtKB">
        <authorList>
            <consortium name="EnsemblMetazoa"/>
        </authorList>
    </citation>
    <scope>IDENTIFICATION</scope>
    <source>
        <strain evidence="2">05x7-T-G4-1.051#20</strain>
    </source>
</reference>
<protein>
    <submittedName>
        <fullName evidence="2">Uncharacterized protein</fullName>
    </submittedName>
</protein>
<dbReference type="Proteomes" id="UP000005408">
    <property type="component" value="Unassembled WGS sequence"/>
</dbReference>
<dbReference type="EnsemblMetazoa" id="G4629.1">
    <property type="protein sequence ID" value="G4629.1:cds"/>
    <property type="gene ID" value="G4629"/>
</dbReference>
<feature type="signal peptide" evidence="1">
    <location>
        <begin position="1"/>
        <end position="20"/>
    </location>
</feature>
<evidence type="ECO:0000256" key="1">
    <source>
        <dbReference type="SAM" id="SignalP"/>
    </source>
</evidence>
<feature type="chain" id="PRO_5036451619" evidence="1">
    <location>
        <begin position="21"/>
        <end position="108"/>
    </location>
</feature>
<organism evidence="2 3">
    <name type="scientific">Magallana gigas</name>
    <name type="common">Pacific oyster</name>
    <name type="synonym">Crassostrea gigas</name>
    <dbReference type="NCBI Taxonomy" id="29159"/>
    <lineage>
        <taxon>Eukaryota</taxon>
        <taxon>Metazoa</taxon>
        <taxon>Spiralia</taxon>
        <taxon>Lophotrochozoa</taxon>
        <taxon>Mollusca</taxon>
        <taxon>Bivalvia</taxon>
        <taxon>Autobranchia</taxon>
        <taxon>Pteriomorphia</taxon>
        <taxon>Ostreida</taxon>
        <taxon>Ostreoidea</taxon>
        <taxon>Ostreidae</taxon>
        <taxon>Magallana</taxon>
    </lineage>
</organism>
<name>A0A8W8N7Q1_MAGGI</name>
<proteinExistence type="predicted"/>
<evidence type="ECO:0000313" key="2">
    <source>
        <dbReference type="EnsemblMetazoa" id="G4629.1:cds"/>
    </source>
</evidence>